<dbReference type="AlphaFoldDB" id="A0A1H1PXC4"/>
<name>A0A1H1PXC4_9PSED</name>
<sequence>MEMPFRSPDDLKIALAILHINFATYNSHKRILSSSQLLLCWRKAPAGMFIDVLHDRVTGSRAKKAFTQLIQRADELKLLTDVVEATRLLSDGFASALSTIRQPTFKAAVKRMISVPEDMVEYEECIAQLEGSIGASLGSELYPIHYSRAPVDQKFTKYAVCFGTDRLLESPRTVRFGGFRSDDVVSYGIAEVSIPHIHKEGKLERPVLWPSTSKGNPNKHIVIHESALFELEEWYDNAKTYLAKISETSTSREGLLFIHGYNVSFDAALCRSAQLCHDLKFPGLMLCFSWASLGSTTGYPADEATVDWSAAHLKEYLTNITENLGLTSLHIVAHSMGNRALLAVLENWENKPGATPISQIILAAPDVDAKRFKQFGRVFNLYEQVTLYASRNDRAITASQLVHSNPRAGGANPPLVMDHLSTIDVSSAGRDMFGLGHSYVADVTKVFRDLFYIVRHRHKPDQRAGITKKDEGHWELS</sequence>
<evidence type="ECO:0000313" key="2">
    <source>
        <dbReference type="Proteomes" id="UP000199524"/>
    </source>
</evidence>
<dbReference type="GeneID" id="300205740"/>
<gene>
    <name evidence="1" type="ORF">SAMN05216598_0703</name>
</gene>
<organism evidence="1 2">
    <name type="scientific">Pseudomonas asplenii</name>
    <dbReference type="NCBI Taxonomy" id="53407"/>
    <lineage>
        <taxon>Bacteria</taxon>
        <taxon>Pseudomonadati</taxon>
        <taxon>Pseudomonadota</taxon>
        <taxon>Gammaproteobacteria</taxon>
        <taxon>Pseudomonadales</taxon>
        <taxon>Pseudomonadaceae</taxon>
        <taxon>Pseudomonas</taxon>
    </lineage>
</organism>
<dbReference type="PANTHER" id="PTHR36513:SF1">
    <property type="entry name" value="TRANSMEMBRANE PROTEIN"/>
    <property type="match status" value="1"/>
</dbReference>
<evidence type="ECO:0000313" key="1">
    <source>
        <dbReference type="EMBL" id="SDS15810.1"/>
    </source>
</evidence>
<keyword evidence="2" id="KW-1185">Reference proteome</keyword>
<dbReference type="Gene3D" id="3.40.50.1820">
    <property type="entry name" value="alpha/beta hydrolase"/>
    <property type="match status" value="1"/>
</dbReference>
<dbReference type="Pfam" id="PF05990">
    <property type="entry name" value="DUF900"/>
    <property type="match status" value="1"/>
</dbReference>
<dbReference type="PANTHER" id="PTHR36513">
    <property type="entry name" value="ABC TRANSMEMBRANE TYPE-1 DOMAIN-CONTAINING PROTEIN"/>
    <property type="match status" value="1"/>
</dbReference>
<dbReference type="Proteomes" id="UP000199524">
    <property type="component" value="Chromosome I"/>
</dbReference>
<proteinExistence type="predicted"/>
<reference evidence="2" key="1">
    <citation type="submission" date="2016-10" db="EMBL/GenBank/DDBJ databases">
        <authorList>
            <person name="Varghese N."/>
            <person name="Submissions S."/>
        </authorList>
    </citation>
    <scope>NUCLEOTIDE SEQUENCE [LARGE SCALE GENOMIC DNA]</scope>
    <source>
        <strain evidence="2">ATCC 23835</strain>
    </source>
</reference>
<dbReference type="InterPro" id="IPR029058">
    <property type="entry name" value="AB_hydrolase_fold"/>
</dbReference>
<accession>A0A1H1PXC4</accession>
<protein>
    <submittedName>
        <fullName evidence="1">Esterase/lipase superfamily enzyme</fullName>
    </submittedName>
</protein>
<dbReference type="InterPro" id="IPR010297">
    <property type="entry name" value="DUF900_hydrolase"/>
</dbReference>
<dbReference type="RefSeq" id="WP_090202308.1">
    <property type="nucleotide sequence ID" value="NZ_LT629777.1"/>
</dbReference>
<dbReference type="SUPFAM" id="SSF53474">
    <property type="entry name" value="alpha/beta-Hydrolases"/>
    <property type="match status" value="1"/>
</dbReference>
<dbReference type="EMBL" id="LT629777">
    <property type="protein sequence ID" value="SDS15810.1"/>
    <property type="molecule type" value="Genomic_DNA"/>
</dbReference>